<protein>
    <recommendedName>
        <fullName evidence="3">Secreted protein</fullName>
    </recommendedName>
</protein>
<feature type="signal peptide" evidence="1">
    <location>
        <begin position="1"/>
        <end position="28"/>
    </location>
</feature>
<feature type="chain" id="PRO_5002433712" description="Secreted protein" evidence="1">
    <location>
        <begin position="29"/>
        <end position="72"/>
    </location>
</feature>
<keyword evidence="1" id="KW-0732">Signal</keyword>
<evidence type="ECO:0008006" key="3">
    <source>
        <dbReference type="Google" id="ProtNLM"/>
    </source>
</evidence>
<name>A0A0E9VJB0_ANGAN</name>
<reference evidence="2" key="2">
    <citation type="journal article" date="2015" name="Fish Shellfish Immunol.">
        <title>Early steps in the European eel (Anguilla anguilla)-Vibrio vulnificus interaction in the gills: Role of the RtxA13 toxin.</title>
        <authorList>
            <person name="Callol A."/>
            <person name="Pajuelo D."/>
            <person name="Ebbesson L."/>
            <person name="Teles M."/>
            <person name="MacKenzie S."/>
            <person name="Amaro C."/>
        </authorList>
    </citation>
    <scope>NUCLEOTIDE SEQUENCE</scope>
</reference>
<proteinExistence type="predicted"/>
<organism evidence="2">
    <name type="scientific">Anguilla anguilla</name>
    <name type="common">European freshwater eel</name>
    <name type="synonym">Muraena anguilla</name>
    <dbReference type="NCBI Taxonomy" id="7936"/>
    <lineage>
        <taxon>Eukaryota</taxon>
        <taxon>Metazoa</taxon>
        <taxon>Chordata</taxon>
        <taxon>Craniata</taxon>
        <taxon>Vertebrata</taxon>
        <taxon>Euteleostomi</taxon>
        <taxon>Actinopterygii</taxon>
        <taxon>Neopterygii</taxon>
        <taxon>Teleostei</taxon>
        <taxon>Anguilliformes</taxon>
        <taxon>Anguillidae</taxon>
        <taxon>Anguilla</taxon>
    </lineage>
</organism>
<evidence type="ECO:0000256" key="1">
    <source>
        <dbReference type="SAM" id="SignalP"/>
    </source>
</evidence>
<dbReference type="EMBL" id="GBXM01031072">
    <property type="protein sequence ID" value="JAH77505.1"/>
    <property type="molecule type" value="Transcribed_RNA"/>
</dbReference>
<dbReference type="AlphaFoldDB" id="A0A0E9VJB0"/>
<evidence type="ECO:0000313" key="2">
    <source>
        <dbReference type="EMBL" id="JAH77505.1"/>
    </source>
</evidence>
<accession>A0A0E9VJB0</accession>
<reference evidence="2" key="1">
    <citation type="submission" date="2014-11" db="EMBL/GenBank/DDBJ databases">
        <authorList>
            <person name="Amaro Gonzalez C."/>
        </authorList>
    </citation>
    <scope>NUCLEOTIDE SEQUENCE</scope>
</reference>
<sequence>MPSAAFLVKWKAVWTFARVMFYCDVGAASSIRPPQATGPPLSKPVMNSRTAVTGSIIFRGGLFCGMFCHKAC</sequence>